<dbReference type="PROSITE" id="PS50833">
    <property type="entry name" value="BRIX"/>
    <property type="match status" value="1"/>
</dbReference>
<name>A0A553NZ82_TIGCA</name>
<dbReference type="SMART" id="SM00879">
    <property type="entry name" value="Brix"/>
    <property type="match status" value="1"/>
</dbReference>
<dbReference type="InterPro" id="IPR007109">
    <property type="entry name" value="Brix"/>
</dbReference>
<dbReference type="Gene3D" id="3.40.50.10480">
    <property type="entry name" value="Probable brix-domain ribosomal biogenesis protein"/>
    <property type="match status" value="1"/>
</dbReference>
<dbReference type="InterPro" id="IPR044281">
    <property type="entry name" value="IMP4/RPF1"/>
</dbReference>
<feature type="compositionally biased region" description="Basic residues" evidence="1">
    <location>
        <begin position="32"/>
        <end position="52"/>
    </location>
</feature>
<evidence type="ECO:0000313" key="4">
    <source>
        <dbReference type="Proteomes" id="UP000318571"/>
    </source>
</evidence>
<dbReference type="FunFam" id="3.40.50.10480:FF:000002">
    <property type="entry name" value="Ribosome production factor 1"/>
    <property type="match status" value="1"/>
</dbReference>
<dbReference type="Pfam" id="PF04427">
    <property type="entry name" value="Brix"/>
    <property type="match status" value="1"/>
</dbReference>
<keyword evidence="4" id="KW-1185">Reference proteome</keyword>
<evidence type="ECO:0000259" key="2">
    <source>
        <dbReference type="PROSITE" id="PS50833"/>
    </source>
</evidence>
<comment type="caution">
    <text evidence="3">The sequence shown here is derived from an EMBL/GenBank/DDBJ whole genome shotgun (WGS) entry which is preliminary data.</text>
</comment>
<dbReference type="AlphaFoldDB" id="A0A553NZ82"/>
<evidence type="ECO:0000313" key="3">
    <source>
        <dbReference type="EMBL" id="TRY70746.1"/>
    </source>
</evidence>
<dbReference type="SUPFAM" id="SSF52954">
    <property type="entry name" value="Class II aaRS ABD-related"/>
    <property type="match status" value="1"/>
</dbReference>
<dbReference type="STRING" id="6832.A0A553NZ82"/>
<protein>
    <recommendedName>
        <fullName evidence="2">Brix domain-containing protein</fullName>
    </recommendedName>
</protein>
<dbReference type="GO" id="GO:0005730">
    <property type="term" value="C:nucleolus"/>
    <property type="evidence" value="ECO:0007669"/>
    <property type="project" value="TreeGrafter"/>
</dbReference>
<dbReference type="GO" id="GO:0030687">
    <property type="term" value="C:preribosome, large subunit precursor"/>
    <property type="evidence" value="ECO:0007669"/>
    <property type="project" value="TreeGrafter"/>
</dbReference>
<dbReference type="EMBL" id="VCGU01000009">
    <property type="protein sequence ID" value="TRY70746.1"/>
    <property type="molecule type" value="Genomic_DNA"/>
</dbReference>
<dbReference type="GO" id="GO:0000460">
    <property type="term" value="P:maturation of 5.8S rRNA"/>
    <property type="evidence" value="ECO:0007669"/>
    <property type="project" value="TreeGrafter"/>
</dbReference>
<proteinExistence type="predicted"/>
<organism evidence="3 4">
    <name type="scientific">Tigriopus californicus</name>
    <name type="common">Marine copepod</name>
    <dbReference type="NCBI Taxonomy" id="6832"/>
    <lineage>
        <taxon>Eukaryota</taxon>
        <taxon>Metazoa</taxon>
        <taxon>Ecdysozoa</taxon>
        <taxon>Arthropoda</taxon>
        <taxon>Crustacea</taxon>
        <taxon>Multicrustacea</taxon>
        <taxon>Hexanauplia</taxon>
        <taxon>Copepoda</taxon>
        <taxon>Harpacticoida</taxon>
        <taxon>Harpacticidae</taxon>
        <taxon>Tigriopus</taxon>
    </lineage>
</organism>
<sequence>MGVPTTMATPNATHFPHEGKSTEEVQLEQIRNKLRRRELATKLKRQKKKDKRQRQDERKKEAQALGPDAPPRLVPKTLEALREPDVTTVVMGGAEPGAEPDPTLMDEETHWDINHDEFQDYFAKAYQPKVLITSADNPHSRTIAFMKELSRIIPNAEPMWRKNSSMKKMVRRSIENEFTDIVVVNEDNRHPNGMIVSHLPNGPTAHFRLSNVKIAKDIKKDWRQISSLRPEVILNNFSTRLGHTVGRMMAALFHYEPQFQGKRCVTFHNQRDYIFFRHHMYDFKSSEKVRLRDMGPRFTLKLRSLQKGTFDSKLGEYEWIISGRRHDMETSRRRFFL</sequence>
<reference evidence="3 4" key="1">
    <citation type="journal article" date="2018" name="Nat. Ecol. Evol.">
        <title>Genomic signatures of mitonuclear coevolution across populations of Tigriopus californicus.</title>
        <authorList>
            <person name="Barreto F.S."/>
            <person name="Watson E.T."/>
            <person name="Lima T.G."/>
            <person name="Willett C.S."/>
            <person name="Edmands S."/>
            <person name="Li W."/>
            <person name="Burton R.S."/>
        </authorList>
    </citation>
    <scope>NUCLEOTIDE SEQUENCE [LARGE SCALE GENOMIC DNA]</scope>
    <source>
        <strain evidence="3 4">San Diego</strain>
    </source>
</reference>
<dbReference type="PANTHER" id="PTHR22734:SF3">
    <property type="entry name" value="RIBOSOME PRODUCTION FACTOR 1"/>
    <property type="match status" value="1"/>
</dbReference>
<accession>A0A553NZ82</accession>
<dbReference type="OrthoDB" id="264354at2759"/>
<feature type="compositionally biased region" description="Polar residues" evidence="1">
    <location>
        <begin position="1"/>
        <end position="12"/>
    </location>
</feature>
<dbReference type="GO" id="GO:0042134">
    <property type="term" value="F:rRNA primary transcript binding"/>
    <property type="evidence" value="ECO:0007669"/>
    <property type="project" value="InterPro"/>
</dbReference>
<feature type="domain" description="Brix" evidence="2">
    <location>
        <begin position="128"/>
        <end position="311"/>
    </location>
</feature>
<dbReference type="OMA" id="AWIISNK"/>
<evidence type="ECO:0000256" key="1">
    <source>
        <dbReference type="SAM" id="MobiDB-lite"/>
    </source>
</evidence>
<dbReference type="GO" id="GO:0000470">
    <property type="term" value="P:maturation of LSU-rRNA"/>
    <property type="evidence" value="ECO:0007669"/>
    <property type="project" value="TreeGrafter"/>
</dbReference>
<gene>
    <name evidence="3" type="ORF">TCAL_04837</name>
</gene>
<dbReference type="Proteomes" id="UP000318571">
    <property type="component" value="Chromosome 9"/>
</dbReference>
<feature type="region of interest" description="Disordered" evidence="1">
    <location>
        <begin position="1"/>
        <end position="75"/>
    </location>
</feature>
<dbReference type="PANTHER" id="PTHR22734">
    <property type="entry name" value="U3 SMALL NUCLEOLAR RIBONUCLEOPROTEIN PROTEIN IMP4"/>
    <property type="match status" value="1"/>
</dbReference>
<feature type="compositionally biased region" description="Basic and acidic residues" evidence="1">
    <location>
        <begin position="53"/>
        <end position="62"/>
    </location>
</feature>